<dbReference type="Pfam" id="PF12275">
    <property type="entry name" value="DUF3616"/>
    <property type="match status" value="1"/>
</dbReference>
<reference evidence="2 3" key="1">
    <citation type="submission" date="2015-09" db="EMBL/GenBank/DDBJ databases">
        <authorList>
            <person name="Jackson K.R."/>
            <person name="Lunt B.L."/>
            <person name="Fisher J.N.B."/>
            <person name="Gardner A.V."/>
            <person name="Bailey M.E."/>
            <person name="Deus L.M."/>
            <person name="Earl A.S."/>
            <person name="Gibby P.D."/>
            <person name="Hartmann K.A."/>
            <person name="Liu J.E."/>
            <person name="Manci A.M."/>
            <person name="Nielsen D.A."/>
            <person name="Solomon M.B."/>
            <person name="Breakwell D.P."/>
            <person name="Burnett S.H."/>
            <person name="Grose J.H."/>
        </authorList>
    </citation>
    <scope>NUCLEOTIDE SEQUENCE [LARGE SCALE GENOMIC DNA]</scope>
    <source>
        <strain evidence="2 3">S613</strain>
    </source>
</reference>
<name>A0A0P8YTL4_PSEFL</name>
<proteinExistence type="predicted"/>
<comment type="caution">
    <text evidence="2">The sequence shown here is derived from an EMBL/GenBank/DDBJ whole genome shotgun (WGS) entry which is preliminary data.</text>
</comment>
<evidence type="ECO:0000313" key="2">
    <source>
        <dbReference type="EMBL" id="KPU55403.1"/>
    </source>
</evidence>
<dbReference type="OrthoDB" id="423529at2"/>
<sequence length="370" mass="41008">MNRIKRVFLKFDSQFDMGEKKKLRDGLSAVLQIGQTLWLANDETLSLERLTFHGQTATDDFIYGEHQQFPLSQLLNLPVPPKSAQNFEEADIEGLAFDETESYLWLIGSHSLKRRQADPEKSEGENIARLSKVGSDGNRYLLARIPVVEQDGSLQLTRESVEPQRTAAQLRGEHSWSALTKALKHDEHLGDFFATPSKDNGFDIEGLAVAGKRLFIGLRGPVLRGWAIILEIEPQVDEHDSHTLTLAKIGEDSCPYRKHFVQLGGLGIRDLCVHGDDILILAGPTMDLDGPVTVSRWVNGARTVGESLVFNENLEKLLDVPFSHASDHAEGMTLFSTTDGAGPSLLIVYDTPGVDRKRPDGSVEADIFEL</sequence>
<organism evidence="2 3">
    <name type="scientific">Pseudomonas fluorescens</name>
    <dbReference type="NCBI Taxonomy" id="294"/>
    <lineage>
        <taxon>Bacteria</taxon>
        <taxon>Pseudomonadati</taxon>
        <taxon>Pseudomonadota</taxon>
        <taxon>Gammaproteobacteria</taxon>
        <taxon>Pseudomonadales</taxon>
        <taxon>Pseudomonadaceae</taxon>
        <taxon>Pseudomonas</taxon>
    </lineage>
</organism>
<dbReference type="AlphaFoldDB" id="A0A0P8YTL4"/>
<accession>A0A0P8YTL4</accession>
<evidence type="ECO:0000259" key="1">
    <source>
        <dbReference type="Pfam" id="PF12275"/>
    </source>
</evidence>
<dbReference type="RefSeq" id="WP_081015212.1">
    <property type="nucleotide sequence ID" value="NZ_LJXB01000089.1"/>
</dbReference>
<gene>
    <name evidence="2" type="ORF">AN403_2193</name>
</gene>
<dbReference type="EMBL" id="LJXB01000089">
    <property type="protein sequence ID" value="KPU55403.1"/>
    <property type="molecule type" value="Genomic_DNA"/>
</dbReference>
<dbReference type="PATRIC" id="fig|294.162.peg.4917"/>
<protein>
    <recommendedName>
        <fullName evidence="1">DUF3616 domain-containing protein</fullName>
    </recommendedName>
</protein>
<dbReference type="Proteomes" id="UP000050349">
    <property type="component" value="Unassembled WGS sequence"/>
</dbReference>
<evidence type="ECO:0000313" key="3">
    <source>
        <dbReference type="Proteomes" id="UP000050349"/>
    </source>
</evidence>
<dbReference type="InterPro" id="IPR022060">
    <property type="entry name" value="DUF3616"/>
</dbReference>
<feature type="domain" description="DUF3616" evidence="1">
    <location>
        <begin position="27"/>
        <end position="366"/>
    </location>
</feature>